<dbReference type="CDD" id="cd04277">
    <property type="entry name" value="ZnMc_serralysin_like"/>
    <property type="match status" value="1"/>
</dbReference>
<dbReference type="PRINTS" id="PR00313">
    <property type="entry name" value="CABNDNGRPT"/>
</dbReference>
<evidence type="ECO:0000313" key="12">
    <source>
        <dbReference type="Proteomes" id="UP000609802"/>
    </source>
</evidence>
<evidence type="ECO:0000256" key="1">
    <source>
        <dbReference type="ARBA" id="ARBA00001913"/>
    </source>
</evidence>
<protein>
    <submittedName>
        <fullName evidence="11">Serralysin</fullName>
    </submittedName>
</protein>
<keyword evidence="5" id="KW-0645">Protease</keyword>
<keyword evidence="4" id="KW-0964">Secreted</keyword>
<dbReference type="SUPFAM" id="SSF55486">
    <property type="entry name" value="Metalloproteases ('zincins'), catalytic domain"/>
    <property type="match status" value="1"/>
</dbReference>
<dbReference type="Pfam" id="PF08548">
    <property type="entry name" value="Peptidase_M10_C"/>
    <property type="match status" value="2"/>
</dbReference>
<dbReference type="Proteomes" id="UP000609802">
    <property type="component" value="Unassembled WGS sequence"/>
</dbReference>
<comment type="similarity">
    <text evidence="3">Belongs to the peptidase M10B family.</text>
</comment>
<dbReference type="InterPro" id="IPR001343">
    <property type="entry name" value="Hemolysn_Ca-bd"/>
</dbReference>
<comment type="caution">
    <text evidence="11">The sequence shown here is derived from an EMBL/GenBank/DDBJ whole genome shotgun (WGS) entry which is preliminary data.</text>
</comment>
<dbReference type="SUPFAM" id="SSF51120">
    <property type="entry name" value="beta-Roll"/>
    <property type="match status" value="3"/>
</dbReference>
<dbReference type="Pfam" id="PF00413">
    <property type="entry name" value="Peptidase_M10"/>
    <property type="match status" value="1"/>
</dbReference>
<keyword evidence="9" id="KW-0862">Zinc</keyword>
<dbReference type="Gene3D" id="2.150.10.10">
    <property type="entry name" value="Serralysin-like metalloprotease, C-terminal"/>
    <property type="match status" value="3"/>
</dbReference>
<evidence type="ECO:0000256" key="4">
    <source>
        <dbReference type="ARBA" id="ARBA00022525"/>
    </source>
</evidence>
<keyword evidence="6" id="KW-0479">Metal-binding</keyword>
<gene>
    <name evidence="11" type="ORF">GCM10016455_00860</name>
</gene>
<dbReference type="InterPro" id="IPR006026">
    <property type="entry name" value="Peptidase_Metallo"/>
</dbReference>
<comment type="subcellular location">
    <subcellularLocation>
        <location evidence="2">Secreted</location>
    </subcellularLocation>
</comment>
<evidence type="ECO:0000256" key="5">
    <source>
        <dbReference type="ARBA" id="ARBA00022670"/>
    </source>
</evidence>
<evidence type="ECO:0000256" key="9">
    <source>
        <dbReference type="ARBA" id="ARBA00022833"/>
    </source>
</evidence>
<dbReference type="InterPro" id="IPR018511">
    <property type="entry name" value="Hemolysin-typ_Ca-bd_CS"/>
</dbReference>
<evidence type="ECO:0000313" key="11">
    <source>
        <dbReference type="EMBL" id="GHE85510.1"/>
    </source>
</evidence>
<sequence length="591" mass="63639">MKWNLTGFGNDPQYGKLTYSVSPNWFDGNGLLAGRREMVRDAFDYLSNVTGIRFVETTSYNYADISFGDEDGGAYAGLQDSDGGGFADYGYVNVSSSWDSGSTSRTSYAMQTILHEIGHALGLGHMGQYDGWADYPWDAKFTNDSWQNSIMSYFSQSENYNVDASYAYLQTYMAADLLALNRMYGGQSHNGVTFGTSNAFKGNTTYGFNTNISQSSDPFLARLKNNADTNAYTIADGGGYDTFDFSGWDDNQTINLNISWPGKGKPTTSSIAGLKGNLALSVGTVIEKAISGGGDDKIYGNKKSNTLISNEGDDKIYDYGGNDKIYSGPGNDKIYASSGNDVIKGGKGSDWLLFTTSKKATLNLDNTGAQNTGYGRDTVSSIENVWGGKSADKIYGNDASNFLVGNTGDDSLYGREGNDKIYGGRHSDKLLGGKGADQIYGGKGYDVMYGETGDDLLIAGPHRDKLFGGKGEDTLVGGEGFDRMYAGIDNDRDVFVFYEVEESTTGSYRDQIYQFDSGEDDLDLAAIDASVNLAGDQAFVFSKSGAQAHAVWTVDVGSDTLVRADIDGDAKADFEVLVVGVDTLYGSDFIL</sequence>
<keyword evidence="12" id="KW-1185">Reference proteome</keyword>
<dbReference type="InterPro" id="IPR011049">
    <property type="entry name" value="Serralysin-like_metalloprot_C"/>
</dbReference>
<dbReference type="EMBL" id="BNCH01000001">
    <property type="protein sequence ID" value="GHE85510.1"/>
    <property type="molecule type" value="Genomic_DNA"/>
</dbReference>
<name>A0ABQ3IPD4_9RHOB</name>
<dbReference type="PANTHER" id="PTHR38340">
    <property type="entry name" value="S-LAYER PROTEIN"/>
    <property type="match status" value="1"/>
</dbReference>
<evidence type="ECO:0000256" key="2">
    <source>
        <dbReference type="ARBA" id="ARBA00004613"/>
    </source>
</evidence>
<dbReference type="Pfam" id="PF00353">
    <property type="entry name" value="HemolysinCabind"/>
    <property type="match status" value="4"/>
</dbReference>
<dbReference type="InterPro" id="IPR001818">
    <property type="entry name" value="Pept_M10_metallopeptidase"/>
</dbReference>
<feature type="domain" description="Peptidase metallopeptidase" evidence="10">
    <location>
        <begin position="15"/>
        <end position="156"/>
    </location>
</feature>
<evidence type="ECO:0000256" key="7">
    <source>
        <dbReference type="ARBA" id="ARBA00022737"/>
    </source>
</evidence>
<dbReference type="InterPro" id="IPR034033">
    <property type="entry name" value="Serralysin-like"/>
</dbReference>
<dbReference type="InterPro" id="IPR024079">
    <property type="entry name" value="MetalloPept_cat_dom_sf"/>
</dbReference>
<organism evidence="11 12">
    <name type="scientific">Aliiroseovarius zhejiangensis</name>
    <dbReference type="NCBI Taxonomy" id="1632025"/>
    <lineage>
        <taxon>Bacteria</taxon>
        <taxon>Pseudomonadati</taxon>
        <taxon>Pseudomonadota</taxon>
        <taxon>Alphaproteobacteria</taxon>
        <taxon>Rhodobacterales</taxon>
        <taxon>Paracoccaceae</taxon>
        <taxon>Aliiroseovarius</taxon>
    </lineage>
</organism>
<evidence type="ECO:0000256" key="3">
    <source>
        <dbReference type="ARBA" id="ARBA00009490"/>
    </source>
</evidence>
<dbReference type="PANTHER" id="PTHR38340:SF1">
    <property type="entry name" value="S-LAYER PROTEIN"/>
    <property type="match status" value="1"/>
</dbReference>
<keyword evidence="7" id="KW-0677">Repeat</keyword>
<dbReference type="InterPro" id="IPR050557">
    <property type="entry name" value="RTX_toxin/Mannuronan_C5-epim"/>
</dbReference>
<dbReference type="InterPro" id="IPR013858">
    <property type="entry name" value="Peptidase_M10B_C"/>
</dbReference>
<evidence type="ECO:0000256" key="6">
    <source>
        <dbReference type="ARBA" id="ARBA00022723"/>
    </source>
</evidence>
<proteinExistence type="inferred from homology"/>
<evidence type="ECO:0000259" key="10">
    <source>
        <dbReference type="SMART" id="SM00235"/>
    </source>
</evidence>
<comment type="cofactor">
    <cofactor evidence="1">
        <name>Ca(2+)</name>
        <dbReference type="ChEBI" id="CHEBI:29108"/>
    </cofactor>
</comment>
<accession>A0ABQ3IPD4</accession>
<dbReference type="Gene3D" id="3.40.390.10">
    <property type="entry name" value="Collagenase (Catalytic Domain)"/>
    <property type="match status" value="1"/>
</dbReference>
<dbReference type="SMART" id="SM00235">
    <property type="entry name" value="ZnMc"/>
    <property type="match status" value="1"/>
</dbReference>
<dbReference type="RefSeq" id="WP_191284511.1">
    <property type="nucleotide sequence ID" value="NZ_BNCH01000001.1"/>
</dbReference>
<keyword evidence="8" id="KW-0378">Hydrolase</keyword>
<reference evidence="12" key="1">
    <citation type="journal article" date="2019" name="Int. J. Syst. Evol. Microbiol.">
        <title>The Global Catalogue of Microorganisms (GCM) 10K type strain sequencing project: providing services to taxonomists for standard genome sequencing and annotation.</title>
        <authorList>
            <consortium name="The Broad Institute Genomics Platform"/>
            <consortium name="The Broad Institute Genome Sequencing Center for Infectious Disease"/>
            <person name="Wu L."/>
            <person name="Ma J."/>
        </authorList>
    </citation>
    <scope>NUCLEOTIDE SEQUENCE [LARGE SCALE GENOMIC DNA]</scope>
    <source>
        <strain evidence="12">KCTC 42443</strain>
    </source>
</reference>
<evidence type="ECO:0000256" key="8">
    <source>
        <dbReference type="ARBA" id="ARBA00022801"/>
    </source>
</evidence>
<dbReference type="PROSITE" id="PS00330">
    <property type="entry name" value="HEMOLYSIN_CALCIUM"/>
    <property type="match status" value="2"/>
</dbReference>